<dbReference type="InterPro" id="IPR026021">
    <property type="entry name" value="YdjA-like"/>
</dbReference>
<evidence type="ECO:0000256" key="2">
    <source>
        <dbReference type="ARBA" id="ARBA00022630"/>
    </source>
</evidence>
<feature type="binding site" description="in other chain" evidence="8">
    <location>
        <begin position="131"/>
        <end position="133"/>
    </location>
    <ligand>
        <name>FMN</name>
        <dbReference type="ChEBI" id="CHEBI:58210"/>
        <note>ligand shared between dimeric partners</note>
    </ligand>
</feature>
<sequence length="183" mass="19915">MKALELLLNRRSVSRLTTPAPQDEALQNILAAGMRAPDHGALRPWHFIVMQDEGIDRFSQLLHQAAVDSNLGVEAEEKAKSAPYRAPLIIAVLAKVMENSKIPEWEQVVSAGCAVHAMQMAAVAQGFGGIWRTGSWTDDDTVRTGLGCNEHDKVVGFLYLGTPVLKAPGNVATPDMTNFVSYF</sequence>
<feature type="domain" description="Nitroreductase" evidence="9">
    <location>
        <begin position="8"/>
        <end position="161"/>
    </location>
</feature>
<dbReference type="EC" id="1.-.-.-" evidence="7"/>
<evidence type="ECO:0000256" key="6">
    <source>
        <dbReference type="ARBA" id="ARBA00023027"/>
    </source>
</evidence>
<comment type="cofactor">
    <cofactor evidence="8">
        <name>FMN</name>
        <dbReference type="ChEBI" id="CHEBI:58210"/>
    </cofactor>
    <text evidence="8">Binds 1 FMN per subunit.</text>
</comment>
<dbReference type="EMBL" id="JGVH01000004">
    <property type="protein sequence ID" value="KER04689.1"/>
    <property type="molecule type" value="Genomic_DNA"/>
</dbReference>
<dbReference type="PATRIC" id="fig|1393735.3.peg.474"/>
<dbReference type="Proteomes" id="UP000028002">
    <property type="component" value="Unassembled WGS sequence"/>
</dbReference>
<dbReference type="InterPro" id="IPR000415">
    <property type="entry name" value="Nitroreductase-like"/>
</dbReference>
<evidence type="ECO:0000313" key="10">
    <source>
        <dbReference type="EMBL" id="KER04689.1"/>
    </source>
</evidence>
<dbReference type="NCBIfam" id="NF008088">
    <property type="entry name" value="PRK10828.1"/>
    <property type="match status" value="1"/>
</dbReference>
<evidence type="ECO:0000256" key="7">
    <source>
        <dbReference type="PIRNR" id="PIRNR000232"/>
    </source>
</evidence>
<dbReference type="GO" id="GO:0016491">
    <property type="term" value="F:oxidoreductase activity"/>
    <property type="evidence" value="ECO:0007669"/>
    <property type="project" value="UniProtKB-UniRule"/>
</dbReference>
<reference evidence="10 11" key="1">
    <citation type="submission" date="2014-03" db="EMBL/GenBank/DDBJ databases">
        <title>Draft Genome of Photorhabdus temperata Meg1.</title>
        <authorList>
            <person name="Hurst S.G.IV."/>
            <person name="Morris K."/>
            <person name="Thomas K."/>
            <person name="Tisa L.S."/>
        </authorList>
    </citation>
    <scope>NUCLEOTIDE SEQUENCE [LARGE SCALE GENOMIC DNA]</scope>
    <source>
        <strain evidence="10 11">Meg1</strain>
    </source>
</reference>
<protein>
    <recommendedName>
        <fullName evidence="7">Putative NAD(P)H nitroreductase</fullName>
        <ecNumber evidence="7">1.-.-.-</ecNumber>
    </recommendedName>
</protein>
<organism evidence="10 11">
    <name type="scientific">Photorhabdus temperata subsp. temperata Meg1</name>
    <dbReference type="NCBI Taxonomy" id="1393735"/>
    <lineage>
        <taxon>Bacteria</taxon>
        <taxon>Pseudomonadati</taxon>
        <taxon>Pseudomonadota</taxon>
        <taxon>Gammaproteobacteria</taxon>
        <taxon>Enterobacterales</taxon>
        <taxon>Morganellaceae</taxon>
        <taxon>Photorhabdus</taxon>
    </lineage>
</organism>
<name>A0A081S186_PHOTE</name>
<gene>
    <name evidence="10" type="ORF">MEG1DRAFT_00473</name>
</gene>
<keyword evidence="3 7" id="KW-0288">FMN</keyword>
<feature type="binding site" description="in other chain" evidence="8">
    <location>
        <begin position="10"/>
        <end position="12"/>
    </location>
    <ligand>
        <name>FMN</name>
        <dbReference type="ChEBI" id="CHEBI:58210"/>
        <note>ligand shared between dimeric partners</note>
    </ligand>
</feature>
<dbReference type="PIRSF" id="PIRSF000232">
    <property type="entry name" value="YdjA"/>
    <property type="match status" value="1"/>
</dbReference>
<evidence type="ECO:0000259" key="9">
    <source>
        <dbReference type="Pfam" id="PF00881"/>
    </source>
</evidence>
<dbReference type="PANTHER" id="PTHR43821">
    <property type="entry name" value="NAD(P)H NITROREDUCTASE YDJA-RELATED"/>
    <property type="match status" value="1"/>
</dbReference>
<evidence type="ECO:0000313" key="11">
    <source>
        <dbReference type="Proteomes" id="UP000028002"/>
    </source>
</evidence>
<dbReference type="SUPFAM" id="SSF55469">
    <property type="entry name" value="FMN-dependent nitroreductase-like"/>
    <property type="match status" value="1"/>
</dbReference>
<keyword evidence="2 7" id="KW-0285">Flavoprotein</keyword>
<dbReference type="Gene3D" id="3.40.109.10">
    <property type="entry name" value="NADH Oxidase"/>
    <property type="match status" value="1"/>
</dbReference>
<dbReference type="CDD" id="cd02135">
    <property type="entry name" value="YdjA-like"/>
    <property type="match status" value="1"/>
</dbReference>
<evidence type="ECO:0000256" key="3">
    <source>
        <dbReference type="ARBA" id="ARBA00022643"/>
    </source>
</evidence>
<accession>A0A081S186</accession>
<feature type="binding site" evidence="8">
    <location>
        <position position="39"/>
    </location>
    <ligand>
        <name>FMN</name>
        <dbReference type="ChEBI" id="CHEBI:58210"/>
        <note>ligand shared between dimeric partners</note>
    </ligand>
</feature>
<dbReference type="RefSeq" id="WP_036837069.1">
    <property type="nucleotide sequence ID" value="NZ_CAWLUD010000004.1"/>
</dbReference>
<comment type="caution">
    <text evidence="10">The sequence shown here is derived from an EMBL/GenBank/DDBJ whole genome shotgun (WGS) entry which is preliminary data.</text>
</comment>
<dbReference type="Pfam" id="PF00881">
    <property type="entry name" value="Nitroreductase"/>
    <property type="match status" value="1"/>
</dbReference>
<dbReference type="PANTHER" id="PTHR43821:SF1">
    <property type="entry name" value="NAD(P)H NITROREDUCTASE YDJA-RELATED"/>
    <property type="match status" value="1"/>
</dbReference>
<evidence type="ECO:0000256" key="8">
    <source>
        <dbReference type="PIRSR" id="PIRSR000232-1"/>
    </source>
</evidence>
<evidence type="ECO:0000256" key="5">
    <source>
        <dbReference type="ARBA" id="ARBA00023002"/>
    </source>
</evidence>
<proteinExistence type="inferred from homology"/>
<evidence type="ECO:0000256" key="4">
    <source>
        <dbReference type="ARBA" id="ARBA00022857"/>
    </source>
</evidence>
<dbReference type="InterPro" id="IPR029479">
    <property type="entry name" value="Nitroreductase"/>
</dbReference>
<keyword evidence="6 7" id="KW-0520">NAD</keyword>
<feature type="binding site" evidence="8">
    <location>
        <position position="35"/>
    </location>
    <ligand>
        <name>FMN</name>
        <dbReference type="ChEBI" id="CHEBI:58210"/>
        <note>ligand shared between dimeric partners</note>
    </ligand>
</feature>
<dbReference type="InterPro" id="IPR052530">
    <property type="entry name" value="NAD(P)H_nitroreductase"/>
</dbReference>
<evidence type="ECO:0000256" key="1">
    <source>
        <dbReference type="ARBA" id="ARBA00007118"/>
    </source>
</evidence>
<keyword evidence="5 7" id="KW-0560">Oxidoreductase</keyword>
<dbReference type="AlphaFoldDB" id="A0A081S186"/>
<keyword evidence="4 7" id="KW-0521">NADP</keyword>
<comment type="similarity">
    <text evidence="1 7">Belongs to the nitroreductase family.</text>
</comment>